<gene>
    <name evidence="3" type="ORF">ACFPQ5_24735</name>
</gene>
<dbReference type="Gene3D" id="2.60.60.30">
    <property type="entry name" value="sav2460 like domains"/>
    <property type="match status" value="1"/>
</dbReference>
<proteinExistence type="predicted"/>
<dbReference type="InterPro" id="IPR017115">
    <property type="entry name" value="Tellurite_resistance_TerA"/>
</dbReference>
<keyword evidence="1" id="KW-0778">Tellurium resistance</keyword>
<dbReference type="Pfam" id="PF02342">
    <property type="entry name" value="TerD"/>
    <property type="match status" value="1"/>
</dbReference>
<dbReference type="PANTHER" id="PTHR32097">
    <property type="entry name" value="CAMP-BINDING PROTEIN 1-RELATED"/>
    <property type="match status" value="1"/>
</dbReference>
<evidence type="ECO:0000313" key="4">
    <source>
        <dbReference type="Proteomes" id="UP001596101"/>
    </source>
</evidence>
<name>A0ABW0MT64_9BURK</name>
<dbReference type="Proteomes" id="UP001596101">
    <property type="component" value="Unassembled WGS sequence"/>
</dbReference>
<evidence type="ECO:0000259" key="2">
    <source>
        <dbReference type="Pfam" id="PF02342"/>
    </source>
</evidence>
<dbReference type="EMBL" id="JBHSMR010000015">
    <property type="protein sequence ID" value="MFC5481414.1"/>
    <property type="molecule type" value="Genomic_DNA"/>
</dbReference>
<keyword evidence="4" id="KW-1185">Reference proteome</keyword>
<evidence type="ECO:0000313" key="3">
    <source>
        <dbReference type="EMBL" id="MFC5481414.1"/>
    </source>
</evidence>
<feature type="domain" description="TerD" evidence="2">
    <location>
        <begin position="15"/>
        <end position="163"/>
    </location>
</feature>
<dbReference type="CDD" id="cd06974">
    <property type="entry name" value="TerD_like"/>
    <property type="match status" value="2"/>
</dbReference>
<reference evidence="4" key="1">
    <citation type="journal article" date="2019" name="Int. J. Syst. Evol. Microbiol.">
        <title>The Global Catalogue of Microorganisms (GCM) 10K type strain sequencing project: providing services to taxonomists for standard genome sequencing and annotation.</title>
        <authorList>
            <consortium name="The Broad Institute Genomics Platform"/>
            <consortium name="The Broad Institute Genome Sequencing Center for Infectious Disease"/>
            <person name="Wu L."/>
            <person name="Ma J."/>
        </authorList>
    </citation>
    <scope>NUCLEOTIDE SEQUENCE [LARGE SCALE GENOMIC DNA]</scope>
    <source>
        <strain evidence="4">CCUG 43111</strain>
    </source>
</reference>
<comment type="caution">
    <text evidence="3">The sequence shown here is derived from an EMBL/GenBank/DDBJ whole genome shotgun (WGS) entry which is preliminary data.</text>
</comment>
<protein>
    <submittedName>
        <fullName evidence="3">TerD family protein</fullName>
    </submittedName>
</protein>
<dbReference type="InterPro" id="IPR003325">
    <property type="entry name" value="TerD"/>
</dbReference>
<dbReference type="RefSeq" id="WP_379761735.1">
    <property type="nucleotide sequence ID" value="NZ_JBHSMR010000015.1"/>
</dbReference>
<dbReference type="InterPro" id="IPR051324">
    <property type="entry name" value="Stress/Tellurium_Resist"/>
</dbReference>
<evidence type="ECO:0000256" key="1">
    <source>
        <dbReference type="ARBA" id="ARBA00022686"/>
    </source>
</evidence>
<dbReference type="PANTHER" id="PTHR32097:SF3">
    <property type="entry name" value="TELLURITE RESISTANCE PROTEIN"/>
    <property type="match status" value="1"/>
</dbReference>
<sequence length="413" mass="44073">MNNFARGQKGKLADLGVGSAFNVELDINAPGFAVDVSCFGLDSADKLSDDRYMVFYNQLASPGEAVRLTLGTPARFQVNLDALPASIAKLVFVAAIDGAQTMRALGASSLTLGNALRFPWSGTDFGDEKAVIVAEIYRRDGQWRFGAVGQGFNGGLAALLKHFGGTEAAPAASPAPAAPAAPKVSLSKVTLEKRGDKVSLDKRGSAGFGRIHVNLNWNRSGLAQAPAPVPQQKSGLLGRLSEVMGGAAGGRRRSGGIDLDLGCMFELSDGRKGLVQALGNAWGDYDHAPFMKLDADDRTGASSNGENLWINGDQFAQIRRAIIFSFIYEGVPNWSATDGVVTIAVPNQAPIEVRLDGGGNQMMCAIAMIENQGGRLQVTKMTEYFEQQGQTSAHELMDRRFNFGLRWKTGRKD</sequence>
<dbReference type="PIRSF" id="PIRSF037118">
    <property type="entry name" value="Tellurite_resistance_TerA"/>
    <property type="match status" value="1"/>
</dbReference>
<accession>A0ABW0MT64</accession>
<organism evidence="3 4">
    <name type="scientific">Massilia suwonensis</name>
    <dbReference type="NCBI Taxonomy" id="648895"/>
    <lineage>
        <taxon>Bacteria</taxon>
        <taxon>Pseudomonadati</taxon>
        <taxon>Pseudomonadota</taxon>
        <taxon>Betaproteobacteria</taxon>
        <taxon>Burkholderiales</taxon>
        <taxon>Oxalobacteraceae</taxon>
        <taxon>Telluria group</taxon>
        <taxon>Massilia</taxon>
    </lineage>
</organism>